<evidence type="ECO:0000313" key="2">
    <source>
        <dbReference type="Proteomes" id="UP000292958"/>
    </source>
</evidence>
<name>A0A4V2G4G5_9BACT</name>
<organism evidence="1 2">
    <name type="scientific">Edaphobacter modestus</name>
    <dbReference type="NCBI Taxonomy" id="388466"/>
    <lineage>
        <taxon>Bacteria</taxon>
        <taxon>Pseudomonadati</taxon>
        <taxon>Acidobacteriota</taxon>
        <taxon>Terriglobia</taxon>
        <taxon>Terriglobales</taxon>
        <taxon>Acidobacteriaceae</taxon>
        <taxon>Edaphobacter</taxon>
    </lineage>
</organism>
<keyword evidence="2" id="KW-1185">Reference proteome</keyword>
<proteinExistence type="predicted"/>
<dbReference type="Proteomes" id="UP000292958">
    <property type="component" value="Unassembled WGS sequence"/>
</dbReference>
<evidence type="ECO:0000313" key="1">
    <source>
        <dbReference type="EMBL" id="RZU40806.1"/>
    </source>
</evidence>
<gene>
    <name evidence="1" type="ORF">BDD14_2290</name>
</gene>
<dbReference type="AlphaFoldDB" id="A0A4V2G4G5"/>
<comment type="caution">
    <text evidence="1">The sequence shown here is derived from an EMBL/GenBank/DDBJ whole genome shotgun (WGS) entry which is preliminary data.</text>
</comment>
<dbReference type="EMBL" id="SHKW01000001">
    <property type="protein sequence ID" value="RZU40806.1"/>
    <property type="molecule type" value="Genomic_DNA"/>
</dbReference>
<accession>A0A4V2G4G5</accession>
<reference evidence="1 2" key="1">
    <citation type="submission" date="2019-02" db="EMBL/GenBank/DDBJ databases">
        <title>Genomic Encyclopedia of Archaeal and Bacterial Type Strains, Phase II (KMG-II): from individual species to whole genera.</title>
        <authorList>
            <person name="Goeker M."/>
        </authorList>
    </citation>
    <scope>NUCLEOTIDE SEQUENCE [LARGE SCALE GENOMIC DNA]</scope>
    <source>
        <strain evidence="1 2">DSM 18101</strain>
    </source>
</reference>
<protein>
    <submittedName>
        <fullName evidence="1">Uncharacterized protein</fullName>
    </submittedName>
</protein>
<sequence length="45" mass="4844">MKTKSESLLEGFLAANNLPFEKIDEDTCLGRITASLLVAVRSSSS</sequence>